<reference evidence="1" key="1">
    <citation type="submission" date="2022-10" db="EMBL/GenBank/DDBJ databases">
        <title>Whole genome sequencing of three plant growth promoting bacteria isolated from Vachellia tortilis subsp. raddiana in Morocco.</title>
        <authorList>
            <person name="Hnini M."/>
            <person name="Zouagui R."/>
            <person name="Zouagui H."/>
            <person name="Chemao Elfihri M.-W."/>
            <person name="Ibrahimi A."/>
            <person name="Sbabou L."/>
            <person name="Aurag J."/>
        </authorList>
    </citation>
    <scope>NUCLEOTIDE SEQUENCE</scope>
    <source>
        <strain evidence="1">LMR678</strain>
    </source>
</reference>
<comment type="caution">
    <text evidence="1">The sequence shown here is derived from an EMBL/GenBank/DDBJ whole genome shotgun (WGS) entry which is preliminary data.</text>
</comment>
<organism evidence="1 2">
    <name type="scientific">Sinorhizobium psoraleae</name>
    <dbReference type="NCBI Taxonomy" id="520838"/>
    <lineage>
        <taxon>Bacteria</taxon>
        <taxon>Pseudomonadati</taxon>
        <taxon>Pseudomonadota</taxon>
        <taxon>Alphaproteobacteria</taxon>
        <taxon>Hyphomicrobiales</taxon>
        <taxon>Rhizobiaceae</taxon>
        <taxon>Sinorhizobium/Ensifer group</taxon>
        <taxon>Sinorhizobium</taxon>
    </lineage>
</organism>
<gene>
    <name evidence="1" type="ORF">O3W52_04450</name>
</gene>
<name>A0ABT4KBL7_9HYPH</name>
<protein>
    <recommendedName>
        <fullName evidence="3">DUF397 domain-containing protein</fullName>
    </recommendedName>
</protein>
<sequence length="114" mass="12695">MRQRFCRVCGGWHDTDKPLPHNCAPVATSAQSDTIPVPMFISDTMDAVEHPCDGRQYSSKSQFRRVTRAHGCVEVGNDAARFKTPQKPKVDRAAVKTSIEKAVARVNRGERISQ</sequence>
<proteinExistence type="predicted"/>
<evidence type="ECO:0000313" key="2">
    <source>
        <dbReference type="Proteomes" id="UP001079430"/>
    </source>
</evidence>
<dbReference type="EMBL" id="JAPVOI010000004">
    <property type="protein sequence ID" value="MCZ4089336.1"/>
    <property type="molecule type" value="Genomic_DNA"/>
</dbReference>
<accession>A0ABT4KBL7</accession>
<evidence type="ECO:0008006" key="3">
    <source>
        <dbReference type="Google" id="ProtNLM"/>
    </source>
</evidence>
<dbReference type="Proteomes" id="UP001079430">
    <property type="component" value="Unassembled WGS sequence"/>
</dbReference>
<evidence type="ECO:0000313" key="1">
    <source>
        <dbReference type="EMBL" id="MCZ4089336.1"/>
    </source>
</evidence>
<keyword evidence="2" id="KW-1185">Reference proteome</keyword>